<organism evidence="1 2">
    <name type="scientific">Gemmata obscuriglobus</name>
    <dbReference type="NCBI Taxonomy" id="114"/>
    <lineage>
        <taxon>Bacteria</taxon>
        <taxon>Pseudomonadati</taxon>
        <taxon>Planctomycetota</taxon>
        <taxon>Planctomycetia</taxon>
        <taxon>Gemmatales</taxon>
        <taxon>Gemmataceae</taxon>
        <taxon>Gemmata</taxon>
    </lineage>
</organism>
<evidence type="ECO:0000313" key="1">
    <source>
        <dbReference type="EMBL" id="AWM39334.1"/>
    </source>
</evidence>
<reference evidence="1 2" key="1">
    <citation type="submission" date="2018-01" db="EMBL/GenBank/DDBJ databases">
        <title>G. obscuriglobus.</title>
        <authorList>
            <person name="Franke J."/>
            <person name="Blomberg W."/>
            <person name="Selmecki A."/>
        </authorList>
    </citation>
    <scope>NUCLEOTIDE SEQUENCE [LARGE SCALE GENOMIC DNA]</scope>
    <source>
        <strain evidence="1 2">DSM 5831</strain>
    </source>
</reference>
<dbReference type="KEGG" id="gog:C1280_21635"/>
<dbReference type="Proteomes" id="UP000245802">
    <property type="component" value="Chromosome"/>
</dbReference>
<keyword evidence="2" id="KW-1185">Reference proteome</keyword>
<protein>
    <recommendedName>
        <fullName evidence="3">Tetratricopeptide repeat protein</fullName>
    </recommendedName>
</protein>
<proteinExistence type="predicted"/>
<evidence type="ECO:0000313" key="2">
    <source>
        <dbReference type="Proteomes" id="UP000245802"/>
    </source>
</evidence>
<dbReference type="Gene3D" id="1.25.40.10">
    <property type="entry name" value="Tetratricopeptide repeat domain"/>
    <property type="match status" value="2"/>
</dbReference>
<dbReference type="EMBL" id="CP025958">
    <property type="protein sequence ID" value="AWM39334.1"/>
    <property type="molecule type" value="Genomic_DNA"/>
</dbReference>
<gene>
    <name evidence="1" type="ORF">C1280_21635</name>
</gene>
<name>A0A2Z3HCD4_9BACT</name>
<accession>A0A2Z3HCD4</accession>
<dbReference type="OrthoDB" id="271653at2"/>
<dbReference type="RefSeq" id="WP_010049419.1">
    <property type="nucleotide sequence ID" value="NZ_CP025958.1"/>
</dbReference>
<dbReference type="InterPro" id="IPR011990">
    <property type="entry name" value="TPR-like_helical_dom_sf"/>
</dbReference>
<sequence length="252" mass="27239">MTSADCLYRIAAERFDEGEFANALRVAHDGLRRDRYHPGLLQVYGLASFRLGNPPVALEALETASAVAPLDPLARLALAELHLLGGWRRSAAAALRFLAEPGRCPTPLLADLARLCGALGAHRAAFKVCRRLARLRPWYHPAHYGMAYYSAKLKRPPARVIRHLRVAHTLAPGVIPYRVALAGALADTGRATEACDLVRPVPAEALGCPGCLGRLLRAATAAGDADLEARLRARLDDVRDRRCGGPSECFEA</sequence>
<evidence type="ECO:0008006" key="3">
    <source>
        <dbReference type="Google" id="ProtNLM"/>
    </source>
</evidence>
<dbReference type="AlphaFoldDB" id="A0A2Z3HCD4"/>
<dbReference type="SUPFAM" id="SSF48452">
    <property type="entry name" value="TPR-like"/>
    <property type="match status" value="1"/>
</dbReference>